<evidence type="ECO:0000313" key="1">
    <source>
        <dbReference type="EMBL" id="AAT92179.1"/>
    </source>
</evidence>
<organism evidence="1">
    <name type="scientific">Ixodes pacificus</name>
    <name type="common">Western black-legged tick</name>
    <dbReference type="NCBI Taxonomy" id="29930"/>
    <lineage>
        <taxon>Eukaryota</taxon>
        <taxon>Metazoa</taxon>
        <taxon>Ecdysozoa</taxon>
        <taxon>Arthropoda</taxon>
        <taxon>Chelicerata</taxon>
        <taxon>Arachnida</taxon>
        <taxon>Acari</taxon>
        <taxon>Parasitiformes</taxon>
        <taxon>Ixodida</taxon>
        <taxon>Ixodoidea</taxon>
        <taxon>Ixodidae</taxon>
        <taxon>Ixodinae</taxon>
        <taxon>Ixodes</taxon>
    </lineage>
</organism>
<proteinExistence type="evidence at transcript level"/>
<name>Q6B8A1_IXOPA</name>
<dbReference type="EMBL" id="AY674246">
    <property type="protein sequence ID" value="AAT92179.1"/>
    <property type="molecule type" value="mRNA"/>
</dbReference>
<dbReference type="AlphaFoldDB" id="Q6B8A1"/>
<accession>Q6B8A1</accession>
<sequence>MKPAFFLFRYKLVYILAKTAFGNRKRAHREIYFIVSCSLLTHEQQVHHCCLSIGECRIV</sequence>
<protein>
    <submittedName>
        <fullName evidence="1">Putative salivary secreted peptide</fullName>
    </submittedName>
</protein>
<reference evidence="1" key="1">
    <citation type="journal article" date="2005" name="Insect Biochem. Mol. Biol.">
        <title>The transcriptome of the salivary glands of the female western black-legged tick Ixodes pacificus (Acari: Ixodidae).</title>
        <authorList>
            <person name="Francischetti I.M."/>
            <person name="My Pham V."/>
            <person name="Mans B.J."/>
            <person name="Andersen J.F."/>
            <person name="Mather T.N."/>
            <person name="Lane R.S."/>
            <person name="Ribeiro J.M."/>
        </authorList>
    </citation>
    <scope>NUCLEOTIDE SEQUENCE</scope>
    <source>
        <tissue evidence="1">Salivary gland</tissue>
    </source>
</reference>